<reference evidence="3 4" key="1">
    <citation type="journal article" date="2018" name="New Phytol.">
        <title>Phylogenomics of Endogonaceae and evolution of mycorrhizas within Mucoromycota.</title>
        <authorList>
            <person name="Chang Y."/>
            <person name="Desiro A."/>
            <person name="Na H."/>
            <person name="Sandor L."/>
            <person name="Lipzen A."/>
            <person name="Clum A."/>
            <person name="Barry K."/>
            <person name="Grigoriev I.V."/>
            <person name="Martin F.M."/>
            <person name="Stajich J.E."/>
            <person name="Smith M.E."/>
            <person name="Bonito G."/>
            <person name="Spatafora J.W."/>
        </authorList>
    </citation>
    <scope>NUCLEOTIDE SEQUENCE [LARGE SCALE GENOMIC DNA]</scope>
    <source>
        <strain evidence="3 4">GMNB39</strain>
    </source>
</reference>
<accession>A0A433AID8</accession>
<dbReference type="GO" id="GO:0034237">
    <property type="term" value="F:protein kinase A regulatory subunit binding"/>
    <property type="evidence" value="ECO:0007669"/>
    <property type="project" value="TreeGrafter"/>
</dbReference>
<dbReference type="PANTHER" id="PTHR15934">
    <property type="entry name" value="RNA 2',3'-CYCLIC PHOSPHODIESTERASE"/>
    <property type="match status" value="1"/>
</dbReference>
<organism evidence="3 4">
    <name type="scientific">Jimgerdemannia flammicorona</name>
    <dbReference type="NCBI Taxonomy" id="994334"/>
    <lineage>
        <taxon>Eukaryota</taxon>
        <taxon>Fungi</taxon>
        <taxon>Fungi incertae sedis</taxon>
        <taxon>Mucoromycota</taxon>
        <taxon>Mucoromycotina</taxon>
        <taxon>Endogonomycetes</taxon>
        <taxon>Endogonales</taxon>
        <taxon>Endogonaceae</taxon>
        <taxon>Jimgerdemannia</taxon>
    </lineage>
</organism>
<evidence type="ECO:0000259" key="2">
    <source>
        <dbReference type="Pfam" id="PF10469"/>
    </source>
</evidence>
<evidence type="ECO:0000256" key="1">
    <source>
        <dbReference type="SAM" id="MobiDB-lite"/>
    </source>
</evidence>
<dbReference type="PANTHER" id="PTHR15934:SF2">
    <property type="entry name" value="A-KINASE ANCHOR PROTEIN 7-LIKE PHOSPHOESTERASE DOMAIN-CONTAINING PROTEIN"/>
    <property type="match status" value="1"/>
</dbReference>
<protein>
    <submittedName>
        <fullName evidence="3">AKAP7 2'5' RNA ligase-like domain-containing protein</fullName>
    </submittedName>
</protein>
<name>A0A433AID8_9FUNG</name>
<dbReference type="AlphaFoldDB" id="A0A433AID8"/>
<dbReference type="InterPro" id="IPR019510">
    <property type="entry name" value="AKAP7-like_phosphoesterase"/>
</dbReference>
<keyword evidence="4" id="KW-1185">Reference proteome</keyword>
<dbReference type="SUPFAM" id="SSF55144">
    <property type="entry name" value="LigT-like"/>
    <property type="match status" value="1"/>
</dbReference>
<dbReference type="EMBL" id="RBNI01017476">
    <property type="protein sequence ID" value="RUP02489.1"/>
    <property type="molecule type" value="Genomic_DNA"/>
</dbReference>
<feature type="compositionally biased region" description="Pro residues" evidence="1">
    <location>
        <begin position="1"/>
        <end position="10"/>
    </location>
</feature>
<dbReference type="Proteomes" id="UP000268093">
    <property type="component" value="Unassembled WGS sequence"/>
</dbReference>
<dbReference type="InterPro" id="IPR052641">
    <property type="entry name" value="AKAP7_isoform_gamma"/>
</dbReference>
<keyword evidence="3" id="KW-0436">Ligase</keyword>
<dbReference type="OrthoDB" id="277832at2759"/>
<dbReference type="InterPro" id="IPR009097">
    <property type="entry name" value="Cyclic_Pdiesterase"/>
</dbReference>
<proteinExistence type="predicted"/>
<sequence length="144" mass="16301">MRFPAHPTPPRTQLHPPLNPPPILPPKGAFGKGRVIYTPPLLGPDIGRFGDLTRALRSRFREAGIDSGDRDEFVAHATLMKVREGDKVWVKGKGKKIVRNVPEEVVERFRDFDFGTQTFRSIELSAMILPKVDGYYQCFARVPF</sequence>
<dbReference type="GO" id="GO:0010738">
    <property type="term" value="P:regulation of protein kinase A signaling"/>
    <property type="evidence" value="ECO:0007669"/>
    <property type="project" value="TreeGrafter"/>
</dbReference>
<feature type="domain" description="A-kinase anchor protein 7-like phosphoesterase" evidence="2">
    <location>
        <begin position="32"/>
        <end position="144"/>
    </location>
</feature>
<feature type="region of interest" description="Disordered" evidence="1">
    <location>
        <begin position="1"/>
        <end position="25"/>
    </location>
</feature>
<comment type="caution">
    <text evidence="3">The sequence shown here is derived from an EMBL/GenBank/DDBJ whole genome shotgun (WGS) entry which is preliminary data.</text>
</comment>
<dbReference type="Gene3D" id="3.90.1140.10">
    <property type="entry name" value="Cyclic phosphodiesterase"/>
    <property type="match status" value="1"/>
</dbReference>
<dbReference type="GO" id="GO:0016874">
    <property type="term" value="F:ligase activity"/>
    <property type="evidence" value="ECO:0007669"/>
    <property type="project" value="UniProtKB-KW"/>
</dbReference>
<dbReference type="GO" id="GO:0005829">
    <property type="term" value="C:cytosol"/>
    <property type="evidence" value="ECO:0007669"/>
    <property type="project" value="TreeGrafter"/>
</dbReference>
<gene>
    <name evidence="3" type="ORF">BC936DRAFT_140627</name>
</gene>
<evidence type="ECO:0000313" key="3">
    <source>
        <dbReference type="EMBL" id="RUP02489.1"/>
    </source>
</evidence>
<evidence type="ECO:0000313" key="4">
    <source>
        <dbReference type="Proteomes" id="UP000268093"/>
    </source>
</evidence>
<dbReference type="Pfam" id="PF10469">
    <property type="entry name" value="AKAP7_NLS"/>
    <property type="match status" value="1"/>
</dbReference>